<protein>
    <submittedName>
        <fullName evidence="1">Uncharacterized protein</fullName>
    </submittedName>
</protein>
<sequence>MTLAIAAANFTRTYRAIAASIANKGRATRQVEVTGQKPNAPPNCVAIVVPSTTDVQAATRVTRLWIDNGARDVVLYDRSGVLAASVAEIYHALDGDASVCAGWRREMPASSSGDHVRVCVASHADRGAIAACRASGADAAGPEEADELLRASLARYAVANGGSPALARVVPQLVAVYGVKTLTLDGLPPWLASSAEISSVNDWGKRGVHRAIEAYMSAHIRRGR</sequence>
<proteinExistence type="predicted"/>
<name>A0A830H323_9CHLO</name>
<accession>A0A830H323</accession>
<keyword evidence="2" id="KW-1185">Reference proteome</keyword>
<dbReference type="Proteomes" id="UP000660262">
    <property type="component" value="Unassembled WGS sequence"/>
</dbReference>
<dbReference type="EMBL" id="BNJQ01000001">
    <property type="protein sequence ID" value="GHP01354.1"/>
    <property type="molecule type" value="Genomic_DNA"/>
</dbReference>
<evidence type="ECO:0000313" key="1">
    <source>
        <dbReference type="EMBL" id="GHP01354.1"/>
    </source>
</evidence>
<gene>
    <name evidence="1" type="ORF">PPROV_000011000</name>
</gene>
<comment type="caution">
    <text evidence="1">The sequence shown here is derived from an EMBL/GenBank/DDBJ whole genome shotgun (WGS) entry which is preliminary data.</text>
</comment>
<dbReference type="AlphaFoldDB" id="A0A830H323"/>
<reference evidence="1" key="1">
    <citation type="submission" date="2020-10" db="EMBL/GenBank/DDBJ databases">
        <title>Unveiling of a novel bifunctional photoreceptor, Dualchrome1, isolated from a cosmopolitan green alga.</title>
        <authorList>
            <person name="Suzuki S."/>
            <person name="Kawachi M."/>
        </authorList>
    </citation>
    <scope>NUCLEOTIDE SEQUENCE</scope>
    <source>
        <strain evidence="1">NIES 2893</strain>
    </source>
</reference>
<evidence type="ECO:0000313" key="2">
    <source>
        <dbReference type="Proteomes" id="UP000660262"/>
    </source>
</evidence>
<organism evidence="1 2">
    <name type="scientific">Pycnococcus provasolii</name>
    <dbReference type="NCBI Taxonomy" id="41880"/>
    <lineage>
        <taxon>Eukaryota</taxon>
        <taxon>Viridiplantae</taxon>
        <taxon>Chlorophyta</taxon>
        <taxon>Pseudoscourfieldiophyceae</taxon>
        <taxon>Pseudoscourfieldiales</taxon>
        <taxon>Pycnococcaceae</taxon>
        <taxon>Pycnococcus</taxon>
    </lineage>
</organism>